<gene>
    <name evidence="2" type="ORF">D6D85_16110</name>
    <name evidence="3" type="ORF">EF810_06110</name>
</gene>
<comment type="caution">
    <text evidence="2">The sequence shown here is derived from an EMBL/GenBank/DDBJ whole genome shotgun (WGS) entry which is preliminary data.</text>
</comment>
<evidence type="ECO:0000313" key="3">
    <source>
        <dbReference type="EMBL" id="RZN60204.1"/>
    </source>
</evidence>
<evidence type="ECO:0000313" key="5">
    <source>
        <dbReference type="Proteomes" id="UP000316217"/>
    </source>
</evidence>
<dbReference type="Proteomes" id="UP000316217">
    <property type="component" value="Unassembled WGS sequence"/>
</dbReference>
<evidence type="ECO:0000256" key="1">
    <source>
        <dbReference type="SAM" id="MobiDB-lite"/>
    </source>
</evidence>
<feature type="region of interest" description="Disordered" evidence="1">
    <location>
        <begin position="34"/>
        <end position="64"/>
    </location>
</feature>
<dbReference type="EMBL" id="RCOS01000175">
    <property type="protein sequence ID" value="RSN71455.1"/>
    <property type="molecule type" value="Genomic_DNA"/>
</dbReference>
<reference evidence="2 4" key="1">
    <citation type="submission" date="2018-10" db="EMBL/GenBank/DDBJ databases">
        <title>Co-occurring genomic capacity for anaerobic methane metabolism and dissimilatory sulfite reduction discovered in the Korarchaeota.</title>
        <authorList>
            <person name="Mckay L.J."/>
            <person name="Dlakic M."/>
            <person name="Fields M.W."/>
            <person name="Delmont T.O."/>
            <person name="Eren A.M."/>
            <person name="Jay Z.J."/>
            <person name="Klingelsmith K.B."/>
            <person name="Rusch D.B."/>
            <person name="Inskeep W.P."/>
        </authorList>
    </citation>
    <scope>NUCLEOTIDE SEQUENCE [LARGE SCALE GENOMIC DNA]</scope>
    <source>
        <strain evidence="2 4">MDKW</strain>
    </source>
</reference>
<organism evidence="2 4">
    <name type="scientific">Candidatus Methanodesulfokora washburnensis</name>
    <dbReference type="NCBI Taxonomy" id="2478471"/>
    <lineage>
        <taxon>Archaea</taxon>
        <taxon>Thermoproteota</taxon>
        <taxon>Candidatus Korarchaeia</taxon>
        <taxon>Candidatus Korarchaeia incertae sedis</taxon>
        <taxon>Candidatus Methanodesulfokora</taxon>
    </lineage>
</organism>
<accession>A0A3R9PBH0</accession>
<name>A0A3R9PBH0_9CREN</name>
<proteinExistence type="predicted"/>
<protein>
    <submittedName>
        <fullName evidence="2">Uncharacterized protein</fullName>
    </submittedName>
</protein>
<sequence length="64" mass="7882">MQCPKCKALLEVSIEDDELVEMRVITEGVEEELWEGDEEYWEEEEEEGEEEYWEEEEGYWEEEE</sequence>
<reference evidence="3 5" key="2">
    <citation type="journal article" date="2019" name="Nat. Microbiol.">
        <title>Wide diversity of methane and short-chain alkane metabolisms in uncultured archaea.</title>
        <authorList>
            <person name="Borrel G."/>
            <person name="Adam P.S."/>
            <person name="McKay L.J."/>
            <person name="Chen L.X."/>
            <person name="Sierra-Garcia I.N."/>
            <person name="Sieber C.M."/>
            <person name="Letourneur Q."/>
            <person name="Ghozlane A."/>
            <person name="Andersen G.L."/>
            <person name="Li W.J."/>
            <person name="Hallam S.J."/>
            <person name="Muyzer G."/>
            <person name="de Oliveira V.M."/>
            <person name="Inskeep W.P."/>
            <person name="Banfield J.F."/>
            <person name="Gribaldo S."/>
        </authorList>
    </citation>
    <scope>NUCLEOTIDE SEQUENCE [LARGE SCALE GENOMIC DNA]</scope>
    <source>
        <strain evidence="3">NM4</strain>
    </source>
</reference>
<dbReference type="EMBL" id="RXII01000093">
    <property type="protein sequence ID" value="RZN60204.1"/>
    <property type="molecule type" value="Genomic_DNA"/>
</dbReference>
<dbReference type="Proteomes" id="UP000277582">
    <property type="component" value="Unassembled WGS sequence"/>
</dbReference>
<dbReference type="AlphaFoldDB" id="A0A3R9PBH0"/>
<evidence type="ECO:0000313" key="2">
    <source>
        <dbReference type="EMBL" id="RSN71455.1"/>
    </source>
</evidence>
<keyword evidence="4" id="KW-1185">Reference proteome</keyword>
<evidence type="ECO:0000313" key="4">
    <source>
        <dbReference type="Proteomes" id="UP000277582"/>
    </source>
</evidence>